<feature type="domain" description="VTC" evidence="1">
    <location>
        <begin position="91"/>
        <end position="177"/>
    </location>
</feature>
<protein>
    <recommendedName>
        <fullName evidence="1">VTC domain-containing protein</fullName>
    </recommendedName>
</protein>
<dbReference type="AlphaFoldDB" id="A0A1F7UJN1"/>
<comment type="caution">
    <text evidence="2">The sequence shown here is derived from an EMBL/GenBank/DDBJ whole genome shotgun (WGS) entry which is preliminary data.</text>
</comment>
<evidence type="ECO:0000313" key="2">
    <source>
        <dbReference type="EMBL" id="OGL78493.1"/>
    </source>
</evidence>
<dbReference type="Proteomes" id="UP000176604">
    <property type="component" value="Unassembled WGS sequence"/>
</dbReference>
<name>A0A1F7UJN1_9BACT</name>
<dbReference type="Pfam" id="PF09359">
    <property type="entry name" value="VTC"/>
    <property type="match status" value="1"/>
</dbReference>
<evidence type="ECO:0000313" key="3">
    <source>
        <dbReference type="Proteomes" id="UP000176604"/>
    </source>
</evidence>
<organism evidence="2 3">
    <name type="scientific">Candidatus Uhrbacteria bacterium RIFCSPHIGHO2_12_FULL_54_23</name>
    <dbReference type="NCBI Taxonomy" id="1802397"/>
    <lineage>
        <taxon>Bacteria</taxon>
        <taxon>Candidatus Uhriibacteriota</taxon>
    </lineage>
</organism>
<reference evidence="2 3" key="1">
    <citation type="journal article" date="2016" name="Nat. Commun.">
        <title>Thousands of microbial genomes shed light on interconnected biogeochemical processes in an aquifer system.</title>
        <authorList>
            <person name="Anantharaman K."/>
            <person name="Brown C.T."/>
            <person name="Hug L.A."/>
            <person name="Sharon I."/>
            <person name="Castelle C.J."/>
            <person name="Probst A.J."/>
            <person name="Thomas B.C."/>
            <person name="Singh A."/>
            <person name="Wilkins M.J."/>
            <person name="Karaoz U."/>
            <person name="Brodie E.L."/>
            <person name="Williams K.H."/>
            <person name="Hubbard S.S."/>
            <person name="Banfield J.F."/>
        </authorList>
    </citation>
    <scope>NUCLEOTIDE SEQUENCE [LARGE SCALE GENOMIC DNA]</scope>
</reference>
<evidence type="ECO:0000259" key="1">
    <source>
        <dbReference type="Pfam" id="PF09359"/>
    </source>
</evidence>
<sequence>MKITHASTARLADRLETRWILSASSYASVYALIQKYFQPIKYSDHPWTQSIFFNNDSHDLPPEISIKLRRYFKKPVPGAFRPVPGIWHLDEVITDHTQLHQKHKTRTAIDYHAAMKRYRRKNVLCAMTQTDYLCPLNTPLRPYTAIEYHRDHFTNKAGDCRITLDRDIRFWHQLAEGTWIPLGQEYGIRFEIKCLPSVLSSALWKTLRALLVRNRALPIGGKRYAALNRLSAWQRTIMPLPQNEAPGVEYGASFEVKTGTAYALSAELYQLFTRTPRFAITSDRPWISEGGLIRIYFKDQFRINLYGDTFRWVWSPSLRSPISTSLIRRQRQEKSGYRLITPPLIREYFSTHAFHGALLQGRRQFWVEGQDRRVFQISIFRSTNFSSSSQLNQVDIQYVGRAIPADPQNPEKKIECQLRTLARLVKSHCGELTPARRSLFAFAAMEDQDMSNPVPQVLSRIGKDRISERAKATR</sequence>
<dbReference type="InterPro" id="IPR018966">
    <property type="entry name" value="VTC_domain"/>
</dbReference>
<accession>A0A1F7UJN1</accession>
<proteinExistence type="predicted"/>
<gene>
    <name evidence="2" type="ORF">A3J43_03895</name>
</gene>
<dbReference type="EMBL" id="MGEF01000030">
    <property type="protein sequence ID" value="OGL78493.1"/>
    <property type="molecule type" value="Genomic_DNA"/>
</dbReference>